<dbReference type="NCBIfam" id="TIGR01070">
    <property type="entry name" value="mutS1"/>
    <property type="match status" value="1"/>
</dbReference>
<evidence type="ECO:0000256" key="3">
    <source>
        <dbReference type="ARBA" id="ARBA00022741"/>
    </source>
</evidence>
<dbReference type="InterPro" id="IPR036678">
    <property type="entry name" value="MutS_con_dom_sf"/>
</dbReference>
<dbReference type="STRING" id="1121400.SAMN02746065_11555"/>
<keyword evidence="4 9" id="KW-0227">DNA damage</keyword>
<name>A0A1W2D4J8_9BACT</name>
<evidence type="ECO:0000256" key="1">
    <source>
        <dbReference type="ARBA" id="ARBA00006271"/>
    </source>
</evidence>
<dbReference type="SUPFAM" id="SSF53150">
    <property type="entry name" value="DNA repair protein MutS, domain II"/>
    <property type="match status" value="1"/>
</dbReference>
<dbReference type="InterPro" id="IPR000432">
    <property type="entry name" value="DNA_mismatch_repair_MutS_C"/>
</dbReference>
<evidence type="ECO:0000256" key="6">
    <source>
        <dbReference type="ARBA" id="ARBA00023125"/>
    </source>
</evidence>
<dbReference type="InterPro" id="IPR036187">
    <property type="entry name" value="DNA_mismatch_repair_MutS_sf"/>
</dbReference>
<evidence type="ECO:0000256" key="2">
    <source>
        <dbReference type="ARBA" id="ARBA00021982"/>
    </source>
</evidence>
<dbReference type="PROSITE" id="PS00486">
    <property type="entry name" value="DNA_MISMATCH_REPAIR_2"/>
    <property type="match status" value="1"/>
</dbReference>
<feature type="domain" description="DNA mismatch repair proteins mutS family" evidence="11">
    <location>
        <begin position="706"/>
        <end position="722"/>
    </location>
</feature>
<evidence type="ECO:0000313" key="12">
    <source>
        <dbReference type="EMBL" id="SMC92371.1"/>
    </source>
</evidence>
<organism evidence="12 13">
    <name type="scientific">Desulfocicer vacuolatum DSM 3385</name>
    <dbReference type="NCBI Taxonomy" id="1121400"/>
    <lineage>
        <taxon>Bacteria</taxon>
        <taxon>Pseudomonadati</taxon>
        <taxon>Thermodesulfobacteriota</taxon>
        <taxon>Desulfobacteria</taxon>
        <taxon>Desulfobacterales</taxon>
        <taxon>Desulfobacteraceae</taxon>
        <taxon>Desulfocicer</taxon>
    </lineage>
</organism>
<keyword evidence="13" id="KW-1185">Reference proteome</keyword>
<reference evidence="12 13" key="1">
    <citation type="submission" date="2017-04" db="EMBL/GenBank/DDBJ databases">
        <authorList>
            <person name="Afonso C.L."/>
            <person name="Miller P.J."/>
            <person name="Scott M.A."/>
            <person name="Spackman E."/>
            <person name="Goraichik I."/>
            <person name="Dimitrov K.M."/>
            <person name="Suarez D.L."/>
            <person name="Swayne D.E."/>
        </authorList>
    </citation>
    <scope>NUCLEOTIDE SEQUENCE [LARGE SCALE GENOMIC DNA]</scope>
    <source>
        <strain evidence="12 13">DSM 3385</strain>
    </source>
</reference>
<protein>
    <recommendedName>
        <fullName evidence="2 9">DNA mismatch repair protein MutS</fullName>
    </recommendedName>
</protein>
<dbReference type="Gene3D" id="1.10.1420.10">
    <property type="match status" value="2"/>
</dbReference>
<dbReference type="GO" id="GO:0006298">
    <property type="term" value="P:mismatch repair"/>
    <property type="evidence" value="ECO:0007669"/>
    <property type="project" value="UniProtKB-UniRule"/>
</dbReference>
<gene>
    <name evidence="9" type="primary">mutS</name>
    <name evidence="12" type="ORF">SAMN02746065_11555</name>
</gene>
<dbReference type="Proteomes" id="UP000192418">
    <property type="component" value="Unassembled WGS sequence"/>
</dbReference>
<evidence type="ECO:0000256" key="5">
    <source>
        <dbReference type="ARBA" id="ARBA00022840"/>
    </source>
</evidence>
<dbReference type="InterPro" id="IPR005748">
    <property type="entry name" value="DNA_mismatch_repair_MutS"/>
</dbReference>
<keyword evidence="3 9" id="KW-0547">Nucleotide-binding</keyword>
<dbReference type="SMART" id="SM00533">
    <property type="entry name" value="MUTSd"/>
    <property type="match status" value="1"/>
</dbReference>
<evidence type="ECO:0000313" key="13">
    <source>
        <dbReference type="Proteomes" id="UP000192418"/>
    </source>
</evidence>
<evidence type="ECO:0000256" key="8">
    <source>
        <dbReference type="ARBA" id="ARBA00024647"/>
    </source>
</evidence>
<dbReference type="GO" id="GO:0005524">
    <property type="term" value="F:ATP binding"/>
    <property type="evidence" value="ECO:0007669"/>
    <property type="project" value="UniProtKB-UniRule"/>
</dbReference>
<dbReference type="PANTHER" id="PTHR11361">
    <property type="entry name" value="DNA MISMATCH REPAIR PROTEIN MUTS FAMILY MEMBER"/>
    <property type="match status" value="1"/>
</dbReference>
<dbReference type="Pfam" id="PF05192">
    <property type="entry name" value="MutS_III"/>
    <property type="match status" value="1"/>
</dbReference>
<dbReference type="AlphaFoldDB" id="A0A1W2D4J8"/>
<dbReference type="GO" id="GO:0140664">
    <property type="term" value="F:ATP-dependent DNA damage sensor activity"/>
    <property type="evidence" value="ECO:0007669"/>
    <property type="project" value="InterPro"/>
</dbReference>
<evidence type="ECO:0000256" key="7">
    <source>
        <dbReference type="ARBA" id="ARBA00023204"/>
    </source>
</evidence>
<evidence type="ECO:0000259" key="11">
    <source>
        <dbReference type="PROSITE" id="PS00486"/>
    </source>
</evidence>
<dbReference type="Pfam" id="PF01624">
    <property type="entry name" value="MutS_I"/>
    <property type="match status" value="1"/>
</dbReference>
<feature type="binding site" evidence="9">
    <location>
        <begin position="632"/>
        <end position="639"/>
    </location>
    <ligand>
        <name>ATP</name>
        <dbReference type="ChEBI" id="CHEBI:30616"/>
    </ligand>
</feature>
<proteinExistence type="inferred from homology"/>
<dbReference type="SUPFAM" id="SSF48334">
    <property type="entry name" value="DNA repair protein MutS, domain III"/>
    <property type="match status" value="1"/>
</dbReference>
<dbReference type="GO" id="GO:0005829">
    <property type="term" value="C:cytosol"/>
    <property type="evidence" value="ECO:0007669"/>
    <property type="project" value="TreeGrafter"/>
</dbReference>
<dbReference type="PANTHER" id="PTHR11361:SF34">
    <property type="entry name" value="DNA MISMATCH REPAIR PROTEIN MSH1, MITOCHONDRIAL"/>
    <property type="match status" value="1"/>
</dbReference>
<dbReference type="PIRSF" id="PIRSF037677">
    <property type="entry name" value="DNA_mis_repair_Msh6"/>
    <property type="match status" value="1"/>
</dbReference>
<dbReference type="HAMAP" id="MF_00096">
    <property type="entry name" value="MutS"/>
    <property type="match status" value="1"/>
</dbReference>
<dbReference type="Gene3D" id="3.40.50.300">
    <property type="entry name" value="P-loop containing nucleotide triphosphate hydrolases"/>
    <property type="match status" value="1"/>
</dbReference>
<dbReference type="SUPFAM" id="SSF55271">
    <property type="entry name" value="DNA repair protein MutS, domain I"/>
    <property type="match status" value="1"/>
</dbReference>
<dbReference type="InterPro" id="IPR016151">
    <property type="entry name" value="DNA_mismatch_repair_MutS_N"/>
</dbReference>
<dbReference type="InterPro" id="IPR007695">
    <property type="entry name" value="DNA_mismatch_repair_MutS-lik_N"/>
</dbReference>
<dbReference type="Gene3D" id="3.40.1170.10">
    <property type="entry name" value="DNA repair protein MutS, domain I"/>
    <property type="match status" value="1"/>
</dbReference>
<keyword evidence="6 9" id="KW-0238">DNA-binding</keyword>
<keyword evidence="7 9" id="KW-0234">DNA repair</keyword>
<dbReference type="InterPro" id="IPR007861">
    <property type="entry name" value="DNA_mismatch_repair_MutS_clamp"/>
</dbReference>
<dbReference type="SMART" id="SM00534">
    <property type="entry name" value="MUTSac"/>
    <property type="match status" value="1"/>
</dbReference>
<dbReference type="RefSeq" id="WP_084070031.1">
    <property type="nucleotide sequence ID" value="NZ_FWXY01000015.1"/>
</dbReference>
<dbReference type="Pfam" id="PF00488">
    <property type="entry name" value="MutS_V"/>
    <property type="match status" value="1"/>
</dbReference>
<dbReference type="EMBL" id="FWXY01000015">
    <property type="protein sequence ID" value="SMC92371.1"/>
    <property type="molecule type" value="Genomic_DNA"/>
</dbReference>
<dbReference type="FunFam" id="3.40.1170.10:FF:000001">
    <property type="entry name" value="DNA mismatch repair protein MutS"/>
    <property type="match status" value="1"/>
</dbReference>
<dbReference type="InterPro" id="IPR017261">
    <property type="entry name" value="DNA_mismatch_repair_MutS/MSH"/>
</dbReference>
<dbReference type="InterPro" id="IPR007696">
    <property type="entry name" value="DNA_mismatch_repair_MutS_core"/>
</dbReference>
<dbReference type="InterPro" id="IPR045076">
    <property type="entry name" value="MutS"/>
</dbReference>
<evidence type="ECO:0000256" key="9">
    <source>
        <dbReference type="HAMAP-Rule" id="MF_00096"/>
    </source>
</evidence>
<evidence type="ECO:0000256" key="4">
    <source>
        <dbReference type="ARBA" id="ARBA00022763"/>
    </source>
</evidence>
<comment type="similarity">
    <text evidence="1 9 10">Belongs to the DNA mismatch repair MutS family.</text>
</comment>
<dbReference type="NCBIfam" id="NF003810">
    <property type="entry name" value="PRK05399.1"/>
    <property type="match status" value="1"/>
</dbReference>
<dbReference type="SUPFAM" id="SSF52540">
    <property type="entry name" value="P-loop containing nucleoside triphosphate hydrolases"/>
    <property type="match status" value="1"/>
</dbReference>
<dbReference type="Gene3D" id="3.30.420.110">
    <property type="entry name" value="MutS, connector domain"/>
    <property type="match status" value="1"/>
</dbReference>
<dbReference type="Pfam" id="PF05190">
    <property type="entry name" value="MutS_IV"/>
    <property type="match status" value="1"/>
</dbReference>
<keyword evidence="5 9" id="KW-0067">ATP-binding</keyword>
<sequence>MTEKKNTPMMEQFLRIKANYPDAILFYRMGDFYEMFQEDAVKAAAILEIALTSRNKNKADAIPMCGVPFRAADTYIAKLIENGCKVAICEQVEDPAQAKGLVRREVVRVITPGMILNESLLDKGSNNFLLALALYDGRAGLACLDISTGTFKVTETQTQNGRIPDLLMDEALRIDPSEILISVAHKQEPLLNPLRRAFSHRQITYISKDAFSPATARHTLIEKFKTRSLKGFGCDHLDAGICAAGAIIHYVKETQFHDTDHVSTLLPYVLNSYLIIDDRSCRNLELLKNIQTMDKKGTLLSILDKTGTAMGSRTLKHWIRYPLKDRQEINLRLTAVEEAVAKAPLRKQLRDQLKSLYDLERLGSKISMGHGSARDLVALKNSLLKLPRLFSHLNQFTSPLYSGVTIPDRDAVASDLTELAAAIDKAIREDAPLPLNEGGLIKDGYSKELDELIEMSRDGRQWIAGKGLEEKEKTGLSSLKIKYNKVFGYFIEVSKIQAASVPDHYIRKQTLVNAERFITDELKKVEADVLTAQDKRAALEYEIFSRVRTLVVKKTGAILTMASFLATVDCLLSLAQVARQNQYCRPEINENQTISLEHGRHPVVERLMQGDRYVPNSIDMDMDENQVMIITGPNMAGKSTVLRQVALSVLMAQIGSFVPAKKASLCVVDRIFTRVGALDNLSQGQSTFMVEMEETANIVNNVSENSLVILDEIGRGTSTYDGLSIAWAVAEYLHNLQNRGVKTLFATHYHELTRLEQLHPRVKNFNIAVKEFKENIIFLRTLVKGGTNKSYGIQVARLAGVPMTVIDKAKAILKAVENGLLPGEMDDTRETEAEQPLSHQLDLFQEKKQEQILEMLSDIDISTMTPIEALNLLNTIKEKMDTPHIETICT</sequence>
<comment type="function">
    <text evidence="8 9">This protein is involved in the repair of mismatches in DNA. It is possible that it carries out the mismatch recognition step. This protein has a weak ATPase activity.</text>
</comment>
<evidence type="ECO:0000256" key="10">
    <source>
        <dbReference type="RuleBase" id="RU003756"/>
    </source>
</evidence>
<dbReference type="GO" id="GO:0003684">
    <property type="term" value="F:damaged DNA binding"/>
    <property type="evidence" value="ECO:0007669"/>
    <property type="project" value="UniProtKB-UniRule"/>
</dbReference>
<dbReference type="OrthoDB" id="9802448at2"/>
<accession>A0A1W2D4J8</accession>
<dbReference type="GO" id="GO:0030983">
    <property type="term" value="F:mismatched DNA binding"/>
    <property type="evidence" value="ECO:0007669"/>
    <property type="project" value="InterPro"/>
</dbReference>
<dbReference type="InterPro" id="IPR007860">
    <property type="entry name" value="DNA_mmatch_repair_MutS_con_dom"/>
</dbReference>
<dbReference type="CDD" id="cd03284">
    <property type="entry name" value="ABC_MutS1"/>
    <property type="match status" value="1"/>
</dbReference>
<dbReference type="Pfam" id="PF05188">
    <property type="entry name" value="MutS_II"/>
    <property type="match status" value="1"/>
</dbReference>
<dbReference type="InterPro" id="IPR027417">
    <property type="entry name" value="P-loop_NTPase"/>
</dbReference>
<dbReference type="FunFam" id="3.40.50.300:FF:000870">
    <property type="entry name" value="MutS protein homolog 4"/>
    <property type="match status" value="1"/>
</dbReference>